<feature type="domain" description="Response regulatory" evidence="6">
    <location>
        <begin position="1"/>
        <end position="108"/>
    </location>
</feature>
<organism evidence="8 9">
    <name type="scientific">Rummeliibacillus stabekisii</name>
    <dbReference type="NCBI Taxonomy" id="241244"/>
    <lineage>
        <taxon>Bacteria</taxon>
        <taxon>Bacillati</taxon>
        <taxon>Bacillota</taxon>
        <taxon>Bacilli</taxon>
        <taxon>Bacillales</taxon>
        <taxon>Caryophanaceae</taxon>
        <taxon>Rummeliibacillus</taxon>
    </lineage>
</organism>
<dbReference type="PROSITE" id="PS50110">
    <property type="entry name" value="RESPONSE_REGULATORY"/>
    <property type="match status" value="1"/>
</dbReference>
<dbReference type="InterPro" id="IPR008248">
    <property type="entry name" value="CheB-like"/>
</dbReference>
<feature type="modified residue" description="4-aspartylphosphate" evidence="3 5">
    <location>
        <position position="42"/>
    </location>
</feature>
<dbReference type="Pfam" id="PF01339">
    <property type="entry name" value="CheB_methylest"/>
    <property type="match status" value="1"/>
</dbReference>
<dbReference type="CDD" id="cd17541">
    <property type="entry name" value="REC_CheB-like"/>
    <property type="match status" value="1"/>
</dbReference>
<dbReference type="EC" id="3.5.1.44" evidence="3"/>
<evidence type="ECO:0000259" key="7">
    <source>
        <dbReference type="PROSITE" id="PS50122"/>
    </source>
</evidence>
<evidence type="ECO:0000313" key="8">
    <source>
        <dbReference type="EMBL" id="AMX00994.1"/>
    </source>
</evidence>
<comment type="subcellular location">
    <subcellularLocation>
        <location evidence="3">Cytoplasm</location>
    </subcellularLocation>
</comment>
<dbReference type="GO" id="GO:0005737">
    <property type="term" value="C:cytoplasm"/>
    <property type="evidence" value="ECO:0007669"/>
    <property type="project" value="UniProtKB-SubCell"/>
</dbReference>
<dbReference type="NCBIfam" id="NF001965">
    <property type="entry name" value="PRK00742.1"/>
    <property type="match status" value="1"/>
</dbReference>
<comment type="similarity">
    <text evidence="3">Belongs to the CheB family.</text>
</comment>
<evidence type="ECO:0000256" key="5">
    <source>
        <dbReference type="PROSITE-ProRule" id="PRU00169"/>
    </source>
</evidence>
<keyword evidence="3 4" id="KW-0145">Chemotaxis</keyword>
<dbReference type="Gene3D" id="3.40.50.2300">
    <property type="match status" value="1"/>
</dbReference>
<dbReference type="EMBL" id="CP014806">
    <property type="protein sequence ID" value="AMX00994.1"/>
    <property type="molecule type" value="Genomic_DNA"/>
</dbReference>
<dbReference type="InterPro" id="IPR001789">
    <property type="entry name" value="Sig_transdc_resp-reg_receiver"/>
</dbReference>
<name>A0A143HGZ2_9BACL</name>
<dbReference type="AlphaFoldDB" id="A0A143HGZ2"/>
<keyword evidence="3 5" id="KW-0597">Phosphoprotein</keyword>
<comment type="function">
    <text evidence="3">Involved in chemotaxis. Part of a chemotaxis signal transduction system that modulates chemotaxis in response to various stimuli. Catalyzes the demethylation of specific methylglutamate residues introduced into the chemoreceptors (methyl-accepting chemotaxis proteins or MCP) by CheR. Also mediates the irreversible deamidation of specific glutamine residues to glutamic acid.</text>
</comment>
<dbReference type="GO" id="GO:0006935">
    <property type="term" value="P:chemotaxis"/>
    <property type="evidence" value="ECO:0007669"/>
    <property type="project" value="UniProtKB-UniRule"/>
</dbReference>
<protein>
    <recommendedName>
        <fullName evidence="3">Protein-glutamate methylesterase/protein-glutamine glutaminase</fullName>
        <ecNumber evidence="3">3.1.1.61</ecNumber>
        <ecNumber evidence="3">3.5.1.44</ecNumber>
    </recommendedName>
</protein>
<dbReference type="KEGG" id="rst:ATY39_03075"/>
<dbReference type="PANTHER" id="PTHR42872:SF3">
    <property type="entry name" value="PROTEIN-GLUTAMATE METHYLESTERASE_PROTEIN-GLUTAMINE GLUTAMINASE 1"/>
    <property type="match status" value="1"/>
</dbReference>
<dbReference type="STRING" id="241244.ATY39_03075"/>
<evidence type="ECO:0000259" key="6">
    <source>
        <dbReference type="PROSITE" id="PS50110"/>
    </source>
</evidence>
<comment type="catalytic activity">
    <reaction evidence="3">
        <text>L-glutaminyl-[protein] + H2O = L-glutamyl-[protein] + NH4(+)</text>
        <dbReference type="Rhea" id="RHEA:16441"/>
        <dbReference type="Rhea" id="RHEA-COMP:10207"/>
        <dbReference type="Rhea" id="RHEA-COMP:10208"/>
        <dbReference type="ChEBI" id="CHEBI:15377"/>
        <dbReference type="ChEBI" id="CHEBI:28938"/>
        <dbReference type="ChEBI" id="CHEBI:29973"/>
        <dbReference type="ChEBI" id="CHEBI:30011"/>
        <dbReference type="EC" id="3.5.1.44"/>
    </reaction>
</comment>
<dbReference type="GO" id="GO:0050568">
    <property type="term" value="F:protein-glutamine glutaminase activity"/>
    <property type="evidence" value="ECO:0007669"/>
    <property type="project" value="UniProtKB-UniRule"/>
</dbReference>
<dbReference type="HAMAP" id="MF_00099">
    <property type="entry name" value="CheB_chemtxs"/>
    <property type="match status" value="1"/>
</dbReference>
<dbReference type="InterPro" id="IPR011006">
    <property type="entry name" value="CheY-like_superfamily"/>
</dbReference>
<comment type="catalytic activity">
    <reaction evidence="2 3">
        <text>[protein]-L-glutamate 5-O-methyl ester + H2O = L-glutamyl-[protein] + methanol + H(+)</text>
        <dbReference type="Rhea" id="RHEA:23236"/>
        <dbReference type="Rhea" id="RHEA-COMP:10208"/>
        <dbReference type="Rhea" id="RHEA-COMP:10311"/>
        <dbReference type="ChEBI" id="CHEBI:15377"/>
        <dbReference type="ChEBI" id="CHEBI:15378"/>
        <dbReference type="ChEBI" id="CHEBI:17790"/>
        <dbReference type="ChEBI" id="CHEBI:29973"/>
        <dbReference type="ChEBI" id="CHEBI:82795"/>
        <dbReference type="EC" id="3.1.1.61"/>
    </reaction>
</comment>
<evidence type="ECO:0000256" key="2">
    <source>
        <dbReference type="ARBA" id="ARBA00048267"/>
    </source>
</evidence>
<dbReference type="PROSITE" id="PS50122">
    <property type="entry name" value="CHEB"/>
    <property type="match status" value="1"/>
</dbReference>
<accession>A0A143HGZ2</accession>
<keyword evidence="9" id="KW-1185">Reference proteome</keyword>
<comment type="PTM">
    <text evidence="3">Phosphorylated by CheA. Phosphorylation of the N-terminal regulatory domain activates the methylesterase activity.</text>
</comment>
<dbReference type="Pfam" id="PF00072">
    <property type="entry name" value="Response_reg"/>
    <property type="match status" value="1"/>
</dbReference>
<sequence>MRKLLSDFFADHPYIRVVGTARNGMDAIKKIQMLKPDIVTMDIEMPLMNGLEALKIIMKDHPLPVIMLSSATQSGAKSTFEAMDAGAVDFIPKPSGAISLDLKDIKSDIIRIVENAATVHVSKLTKKREPIDEKINISKNLLGDQKTVKPLNDSNVKTQMITSSTQKSWHTNAKKIVLIGTSTGGPRALQEVIPYLPQDMKAPVIIVQHMPMGFTKSLANRLDQLSKIRVKEAEQGDILQNGVAYIAPGGYHLRLRKVAKTYAIELDNVEPPNGGHRPSVDIMFDSVSQFNDLDKIAVIMTGMGSDGTKGLQALKRNGNVKAIAESANTSVVYGMPKAAYATGLVDEVADLHDISKIIMKYLT</sequence>
<feature type="active site" evidence="3 4">
    <location>
        <position position="182"/>
    </location>
</feature>
<dbReference type="Gene3D" id="3.40.50.180">
    <property type="entry name" value="Methylesterase CheB, C-terminal domain"/>
    <property type="match status" value="1"/>
</dbReference>
<dbReference type="GO" id="GO:0008984">
    <property type="term" value="F:protein-glutamate methylesterase activity"/>
    <property type="evidence" value="ECO:0007669"/>
    <property type="project" value="UniProtKB-UniRule"/>
</dbReference>
<reference evidence="9" key="2">
    <citation type="submission" date="2016-03" db="EMBL/GenBank/DDBJ databases">
        <authorList>
            <person name="Ploux O."/>
        </authorList>
    </citation>
    <scope>NUCLEOTIDE SEQUENCE [LARGE SCALE GENOMIC DNA]</scope>
    <source>
        <strain evidence="9">PP9</strain>
    </source>
</reference>
<dbReference type="InterPro" id="IPR035909">
    <property type="entry name" value="CheB_C"/>
</dbReference>
<evidence type="ECO:0000313" key="9">
    <source>
        <dbReference type="Proteomes" id="UP000076021"/>
    </source>
</evidence>
<evidence type="ECO:0000256" key="4">
    <source>
        <dbReference type="PROSITE-ProRule" id="PRU00050"/>
    </source>
</evidence>
<keyword evidence="1 3" id="KW-0378">Hydrolase</keyword>
<evidence type="ECO:0000256" key="3">
    <source>
        <dbReference type="HAMAP-Rule" id="MF_00099"/>
    </source>
</evidence>
<dbReference type="RefSeq" id="WP_066791837.1">
    <property type="nucleotide sequence ID" value="NZ_CP014806.1"/>
</dbReference>
<dbReference type="EC" id="3.1.1.61" evidence="3"/>
<dbReference type="GO" id="GO:0000156">
    <property type="term" value="F:phosphorelay response regulator activity"/>
    <property type="evidence" value="ECO:0007669"/>
    <property type="project" value="InterPro"/>
</dbReference>
<dbReference type="PIRSF" id="PIRSF000876">
    <property type="entry name" value="RR_chemtxs_CheB"/>
    <property type="match status" value="1"/>
</dbReference>
<dbReference type="SUPFAM" id="SSF52172">
    <property type="entry name" value="CheY-like"/>
    <property type="match status" value="1"/>
</dbReference>
<dbReference type="InterPro" id="IPR000673">
    <property type="entry name" value="Sig_transdc_resp-reg_Me-estase"/>
</dbReference>
<evidence type="ECO:0000256" key="1">
    <source>
        <dbReference type="ARBA" id="ARBA00022801"/>
    </source>
</evidence>
<comment type="domain">
    <text evidence="3">Contains a C-terminal catalytic domain, and an N-terminal region which modulates catalytic activity.</text>
</comment>
<dbReference type="SUPFAM" id="SSF52738">
    <property type="entry name" value="Methylesterase CheB, C-terminal domain"/>
    <property type="match status" value="1"/>
</dbReference>
<proteinExistence type="inferred from homology"/>
<dbReference type="Proteomes" id="UP000076021">
    <property type="component" value="Chromosome"/>
</dbReference>
<feature type="active site" evidence="3 4">
    <location>
        <position position="306"/>
    </location>
</feature>
<dbReference type="SMART" id="SM00448">
    <property type="entry name" value="REC"/>
    <property type="match status" value="1"/>
</dbReference>
<feature type="domain" description="CheB-type methylesterase" evidence="7">
    <location>
        <begin position="170"/>
        <end position="363"/>
    </location>
</feature>
<gene>
    <name evidence="3" type="primary">cheB</name>
    <name evidence="8" type="ORF">ATY39_03075</name>
</gene>
<dbReference type="PANTHER" id="PTHR42872">
    <property type="entry name" value="PROTEIN-GLUTAMATE METHYLESTERASE/PROTEIN-GLUTAMINE GLUTAMINASE"/>
    <property type="match status" value="1"/>
</dbReference>
<keyword evidence="3" id="KW-0963">Cytoplasm</keyword>
<feature type="active site" evidence="3 4">
    <location>
        <position position="209"/>
    </location>
</feature>
<reference evidence="8 9" key="1">
    <citation type="journal article" date="2016" name="Genome Announc.">
        <title>Whole-Genome Sequence of Rummeliibacillus stabekisii Strain PP9 Isolated from Antarctic Soil.</title>
        <authorList>
            <person name="da Mota F.F."/>
            <person name="Vollu R.E."/>
            <person name="Jurelevicius D."/>
            <person name="Seldin L."/>
        </authorList>
    </citation>
    <scope>NUCLEOTIDE SEQUENCE [LARGE SCALE GENOMIC DNA]</scope>
    <source>
        <strain evidence="8 9">PP9</strain>
    </source>
</reference>
<dbReference type="CDD" id="cd16432">
    <property type="entry name" value="CheB_Rec"/>
    <property type="match status" value="1"/>
</dbReference>